<keyword evidence="2" id="KW-1185">Reference proteome</keyword>
<dbReference type="PANTHER" id="PTHR28630">
    <property type="match status" value="1"/>
</dbReference>
<proteinExistence type="predicted"/>
<reference evidence="1 2" key="1">
    <citation type="submission" date="2018-06" db="EMBL/GenBank/DDBJ databases">
        <title>A transcriptomic atlas of mushroom development highlights an independent origin of complex multicellularity.</title>
        <authorList>
            <consortium name="DOE Joint Genome Institute"/>
            <person name="Krizsan K."/>
            <person name="Almasi E."/>
            <person name="Merenyi Z."/>
            <person name="Sahu N."/>
            <person name="Viragh M."/>
            <person name="Koszo T."/>
            <person name="Mondo S."/>
            <person name="Kiss B."/>
            <person name="Balint B."/>
            <person name="Kues U."/>
            <person name="Barry K."/>
            <person name="Hegedus J.C."/>
            <person name="Henrissat B."/>
            <person name="Johnson J."/>
            <person name="Lipzen A."/>
            <person name="Ohm R."/>
            <person name="Nagy I."/>
            <person name="Pangilinan J."/>
            <person name="Yan J."/>
            <person name="Xiong Y."/>
            <person name="Grigoriev I.V."/>
            <person name="Hibbett D.S."/>
            <person name="Nagy L.G."/>
        </authorList>
    </citation>
    <scope>NUCLEOTIDE SEQUENCE [LARGE SCALE GENOMIC DNA]</scope>
    <source>
        <strain evidence="1 2">SZMC22713</strain>
    </source>
</reference>
<dbReference type="STRING" id="50990.A0A4Y7PVD0"/>
<dbReference type="Proteomes" id="UP000294933">
    <property type="component" value="Unassembled WGS sequence"/>
</dbReference>
<dbReference type="AlphaFoldDB" id="A0A4Y7PVD0"/>
<protein>
    <recommendedName>
        <fullName evidence="3">AhpC-TSA-domain-containing protein</fullName>
    </recommendedName>
</protein>
<dbReference type="OrthoDB" id="40334at2759"/>
<dbReference type="Gene3D" id="3.40.30.10">
    <property type="entry name" value="Glutaredoxin"/>
    <property type="match status" value="1"/>
</dbReference>
<evidence type="ECO:0000313" key="2">
    <source>
        <dbReference type="Proteomes" id="UP000294933"/>
    </source>
</evidence>
<dbReference type="InterPro" id="IPR036249">
    <property type="entry name" value="Thioredoxin-like_sf"/>
</dbReference>
<dbReference type="Pfam" id="PF13911">
    <property type="entry name" value="AhpC-TSA_2"/>
    <property type="match status" value="1"/>
</dbReference>
<dbReference type="SUPFAM" id="SSF52833">
    <property type="entry name" value="Thioredoxin-like"/>
    <property type="match status" value="1"/>
</dbReference>
<name>A0A4Y7PVD0_9AGAM</name>
<evidence type="ECO:0000313" key="1">
    <source>
        <dbReference type="EMBL" id="TDL19363.1"/>
    </source>
</evidence>
<dbReference type="EMBL" id="ML170197">
    <property type="protein sequence ID" value="TDL19363.1"/>
    <property type="molecule type" value="Genomic_DNA"/>
</dbReference>
<organism evidence="1 2">
    <name type="scientific">Rickenella mellea</name>
    <dbReference type="NCBI Taxonomy" id="50990"/>
    <lineage>
        <taxon>Eukaryota</taxon>
        <taxon>Fungi</taxon>
        <taxon>Dikarya</taxon>
        <taxon>Basidiomycota</taxon>
        <taxon>Agaricomycotina</taxon>
        <taxon>Agaricomycetes</taxon>
        <taxon>Hymenochaetales</taxon>
        <taxon>Rickenellaceae</taxon>
        <taxon>Rickenella</taxon>
    </lineage>
</organism>
<evidence type="ECO:0008006" key="3">
    <source>
        <dbReference type="Google" id="ProtNLM"/>
    </source>
</evidence>
<dbReference type="PANTHER" id="PTHR28630:SF3">
    <property type="entry name" value="PEROXIREDOXIN-LIKE 2C"/>
    <property type="match status" value="1"/>
</dbReference>
<dbReference type="VEuPathDB" id="FungiDB:BD410DRAFT_792170"/>
<accession>A0A4Y7PVD0</accession>
<gene>
    <name evidence="1" type="ORF">BD410DRAFT_792170</name>
</gene>
<sequence>MASDPTKLIPPTDDSVAAAVDLNVYDDKGKSVRFGSLFENERIIVVFIRHFFCGVCQDYVTQLASVSPDALNSANTKIVVIGCGEWELIDQYHKDTGFTGPIYTDPTRKLYRALGMTRESMAGPASGAPKRSYVRGVFSVTMRSIRRGIRNPLHVGKQGNFSQIGGDLILGPGNKVSFVHLMENSQDHIDVPELMQAAGVQYP</sequence>
<dbReference type="CDD" id="cd02970">
    <property type="entry name" value="PRX_like2"/>
    <property type="match status" value="1"/>
</dbReference>
<dbReference type="InterPro" id="IPR032801">
    <property type="entry name" value="PXL2A/B/C"/>
</dbReference>